<reference evidence="6 7" key="1">
    <citation type="submission" date="2020-12" db="EMBL/GenBank/DDBJ databases">
        <title>Pseudomonas schmalbachii sp. nov. isolated from millipede gut.</title>
        <authorList>
            <person name="Shelomi M."/>
        </authorList>
    </citation>
    <scope>NUCLEOTIDE SEQUENCE [LARGE SCALE GENOMIC DNA]</scope>
    <source>
        <strain evidence="6 7">Milli4</strain>
    </source>
</reference>
<dbReference type="Proteomes" id="UP000669060">
    <property type="component" value="Unassembled WGS sequence"/>
</dbReference>
<gene>
    <name evidence="6" type="ORF">JFY56_18380</name>
</gene>
<dbReference type="Gene3D" id="3.40.190.290">
    <property type="match status" value="1"/>
</dbReference>
<dbReference type="InterPro" id="IPR000847">
    <property type="entry name" value="LysR_HTH_N"/>
</dbReference>
<dbReference type="InterPro" id="IPR005119">
    <property type="entry name" value="LysR_subst-bd"/>
</dbReference>
<evidence type="ECO:0000256" key="4">
    <source>
        <dbReference type="ARBA" id="ARBA00023163"/>
    </source>
</evidence>
<dbReference type="InterPro" id="IPR036390">
    <property type="entry name" value="WH_DNA-bd_sf"/>
</dbReference>
<dbReference type="Gene3D" id="1.10.10.10">
    <property type="entry name" value="Winged helix-like DNA-binding domain superfamily/Winged helix DNA-binding domain"/>
    <property type="match status" value="1"/>
</dbReference>
<evidence type="ECO:0000259" key="5">
    <source>
        <dbReference type="PROSITE" id="PS50931"/>
    </source>
</evidence>
<dbReference type="CDD" id="cd08479">
    <property type="entry name" value="PBP2_CrgA_like_9"/>
    <property type="match status" value="1"/>
</dbReference>
<dbReference type="PANTHER" id="PTHR30537">
    <property type="entry name" value="HTH-TYPE TRANSCRIPTIONAL REGULATOR"/>
    <property type="match status" value="1"/>
</dbReference>
<evidence type="ECO:0000256" key="3">
    <source>
        <dbReference type="ARBA" id="ARBA00023125"/>
    </source>
</evidence>
<name>A0ABS3TU47_9PSED</name>
<dbReference type="Pfam" id="PF00126">
    <property type="entry name" value="HTH_1"/>
    <property type="match status" value="1"/>
</dbReference>
<dbReference type="SUPFAM" id="SSF46785">
    <property type="entry name" value="Winged helix' DNA-binding domain"/>
    <property type="match status" value="1"/>
</dbReference>
<comment type="similarity">
    <text evidence="1">Belongs to the LysR transcriptional regulatory family.</text>
</comment>
<keyword evidence="3" id="KW-0238">DNA-binding</keyword>
<dbReference type="PANTHER" id="PTHR30537:SF5">
    <property type="entry name" value="HTH-TYPE TRANSCRIPTIONAL ACTIVATOR TTDR-RELATED"/>
    <property type="match status" value="1"/>
</dbReference>
<accession>A0ABS3TU47</accession>
<keyword evidence="7" id="KW-1185">Reference proteome</keyword>
<organism evidence="6 7">
    <name type="scientific">Pseudomonas schmalbachii</name>
    <dbReference type="NCBI Taxonomy" id="2816993"/>
    <lineage>
        <taxon>Bacteria</taxon>
        <taxon>Pseudomonadati</taxon>
        <taxon>Pseudomonadota</taxon>
        <taxon>Gammaproteobacteria</taxon>
        <taxon>Pseudomonadales</taxon>
        <taxon>Pseudomonadaceae</taxon>
        <taxon>Pseudomonas</taxon>
    </lineage>
</organism>
<sequence>MNNLPNLEDLNVFVQVAKRSSFAAAASELGMSTAFISKRIRLLEQDMGVRLLHRTTRRVSVSEDGERVYQWALRIFDAVQRMGDEVSALHREPSGQLRIVSSFGLGRRFVAPALSELSARYPQLDIRLDVYDRLVDLIDEGFDLDIRIGNEIAPNLIAKPLAKNSRVLCASPAYLERRGTPRALAELAQHDCLVIKERDHPFGIWRLQGPAGEESVKVTGPLSANHGEVVHQWCLDGRGVLLRSLWDVRDSLASGALVHLLPEYRQPADIWAVHAAPLSSSAKVRVAVEFLRQYFAERYAET</sequence>
<protein>
    <submittedName>
        <fullName evidence="6">LysR family transcriptional regulator</fullName>
    </submittedName>
</protein>
<evidence type="ECO:0000313" key="7">
    <source>
        <dbReference type="Proteomes" id="UP000669060"/>
    </source>
</evidence>
<evidence type="ECO:0000256" key="1">
    <source>
        <dbReference type="ARBA" id="ARBA00009437"/>
    </source>
</evidence>
<dbReference type="EMBL" id="JAELYA010000007">
    <property type="protein sequence ID" value="MBO3277192.1"/>
    <property type="molecule type" value="Genomic_DNA"/>
</dbReference>
<keyword evidence="4" id="KW-0804">Transcription</keyword>
<dbReference type="SUPFAM" id="SSF53850">
    <property type="entry name" value="Periplasmic binding protein-like II"/>
    <property type="match status" value="1"/>
</dbReference>
<feature type="domain" description="HTH lysR-type" evidence="5">
    <location>
        <begin position="5"/>
        <end position="62"/>
    </location>
</feature>
<dbReference type="InterPro" id="IPR036388">
    <property type="entry name" value="WH-like_DNA-bd_sf"/>
</dbReference>
<dbReference type="Pfam" id="PF03466">
    <property type="entry name" value="LysR_substrate"/>
    <property type="match status" value="1"/>
</dbReference>
<proteinExistence type="inferred from homology"/>
<dbReference type="InterPro" id="IPR058163">
    <property type="entry name" value="LysR-type_TF_proteobact-type"/>
</dbReference>
<comment type="caution">
    <text evidence="6">The sequence shown here is derived from an EMBL/GenBank/DDBJ whole genome shotgun (WGS) entry which is preliminary data.</text>
</comment>
<evidence type="ECO:0000256" key="2">
    <source>
        <dbReference type="ARBA" id="ARBA00023015"/>
    </source>
</evidence>
<dbReference type="RefSeq" id="WP_208315382.1">
    <property type="nucleotide sequence ID" value="NZ_JAELYA010000007.1"/>
</dbReference>
<keyword evidence="2" id="KW-0805">Transcription regulation</keyword>
<evidence type="ECO:0000313" key="6">
    <source>
        <dbReference type="EMBL" id="MBO3277192.1"/>
    </source>
</evidence>
<dbReference type="PROSITE" id="PS50931">
    <property type="entry name" value="HTH_LYSR"/>
    <property type="match status" value="1"/>
</dbReference>